<sequence length="137" mass="15810">MDEQNEMNLNEQTNEFKPPTQFQFMFDKMTNDMKFVGMFTIIYGAISCLTIIGALIGIPTILIGMRIREAAEQFYLYRLTNNPAALKLGFEIQGKYFSLIKILIIIGLVFMLVYIIFIIYLFSTFSSFFMTPSFEAS</sequence>
<protein>
    <submittedName>
        <fullName evidence="2">DUF5362 domain-containing protein</fullName>
    </submittedName>
</protein>
<dbReference type="RefSeq" id="WP_321535810.1">
    <property type="nucleotide sequence ID" value="NZ_JARGDL010000009.1"/>
</dbReference>
<feature type="transmembrane region" description="Helical" evidence="1">
    <location>
        <begin position="102"/>
        <end position="122"/>
    </location>
</feature>
<dbReference type="AlphaFoldDB" id="A0AAE3P0B3"/>
<organism evidence="2 3">
    <name type="scientific">Stygiobacter electus</name>
    <dbReference type="NCBI Taxonomy" id="3032292"/>
    <lineage>
        <taxon>Bacteria</taxon>
        <taxon>Pseudomonadati</taxon>
        <taxon>Ignavibacteriota</taxon>
        <taxon>Ignavibacteria</taxon>
        <taxon>Ignavibacteriales</taxon>
        <taxon>Melioribacteraceae</taxon>
        <taxon>Stygiobacter</taxon>
    </lineage>
</organism>
<name>A0AAE3P0B3_9BACT</name>
<keyword evidence="1" id="KW-0472">Membrane</keyword>
<dbReference type="Pfam" id="PF17319">
    <property type="entry name" value="DUF5362"/>
    <property type="match status" value="1"/>
</dbReference>
<gene>
    <name evidence="2" type="ORF">P0M35_07755</name>
</gene>
<comment type="caution">
    <text evidence="2">The sequence shown here is derived from an EMBL/GenBank/DDBJ whole genome shotgun (WGS) entry which is preliminary data.</text>
</comment>
<dbReference type="Proteomes" id="UP001221302">
    <property type="component" value="Unassembled WGS sequence"/>
</dbReference>
<evidence type="ECO:0000313" key="3">
    <source>
        <dbReference type="Proteomes" id="UP001221302"/>
    </source>
</evidence>
<keyword evidence="1" id="KW-0812">Transmembrane</keyword>
<accession>A0AAE3P0B3</accession>
<evidence type="ECO:0000256" key="1">
    <source>
        <dbReference type="SAM" id="Phobius"/>
    </source>
</evidence>
<feature type="transmembrane region" description="Helical" evidence="1">
    <location>
        <begin position="35"/>
        <end position="58"/>
    </location>
</feature>
<evidence type="ECO:0000313" key="2">
    <source>
        <dbReference type="EMBL" id="MDF1612042.1"/>
    </source>
</evidence>
<keyword evidence="1" id="KW-1133">Transmembrane helix</keyword>
<keyword evidence="3" id="KW-1185">Reference proteome</keyword>
<proteinExistence type="predicted"/>
<reference evidence="2" key="1">
    <citation type="submission" date="2023-03" db="EMBL/GenBank/DDBJ databases">
        <title>Stygiobacter electus gen. nov., sp. nov., facultatively anaerobic thermotolerant bacterium of the class Ignavibacteria from a well of Yessentuki mineral water deposit.</title>
        <authorList>
            <person name="Podosokorskaya O.A."/>
            <person name="Elcheninov A.G."/>
            <person name="Petrova N.F."/>
            <person name="Zavarzina D.G."/>
            <person name="Kublanov I.V."/>
            <person name="Merkel A.Y."/>
        </authorList>
    </citation>
    <scope>NUCLEOTIDE SEQUENCE</scope>
    <source>
        <strain evidence="2">09-Me</strain>
    </source>
</reference>
<dbReference type="InterPro" id="IPR035287">
    <property type="entry name" value="DUF5362"/>
</dbReference>
<dbReference type="EMBL" id="JARGDL010000009">
    <property type="protein sequence ID" value="MDF1612042.1"/>
    <property type="molecule type" value="Genomic_DNA"/>
</dbReference>